<sequence length="116" mass="13109">MKKTTYEEEASPSHAREAADATSPSRLRRQTTHGTLLLFKNVVGKTALWALNKQQRAGLNSLKSDVIIANGPLLIIRWMLLLRNHLMEVRLVMGHPANTFRCQTVRVVAHVWAISR</sequence>
<accession>A0ACC2DZ36</accession>
<name>A0ACC2DZ36_DIPCM</name>
<protein>
    <submittedName>
        <fullName evidence="1">Uncharacterized protein</fullName>
    </submittedName>
</protein>
<comment type="caution">
    <text evidence="1">The sequence shown here is derived from an EMBL/GenBank/DDBJ whole genome shotgun (WGS) entry which is preliminary data.</text>
</comment>
<gene>
    <name evidence="1" type="ORF">O6H91_04G089000</name>
</gene>
<keyword evidence="2" id="KW-1185">Reference proteome</keyword>
<proteinExistence type="predicted"/>
<dbReference type="Proteomes" id="UP001162992">
    <property type="component" value="Chromosome 4"/>
</dbReference>
<evidence type="ECO:0000313" key="1">
    <source>
        <dbReference type="EMBL" id="KAJ7559515.1"/>
    </source>
</evidence>
<reference evidence="2" key="1">
    <citation type="journal article" date="2024" name="Proc. Natl. Acad. Sci. U.S.A.">
        <title>Extraordinary preservation of gene collinearity over three hundred million years revealed in homosporous lycophytes.</title>
        <authorList>
            <person name="Li C."/>
            <person name="Wickell D."/>
            <person name="Kuo L.Y."/>
            <person name="Chen X."/>
            <person name="Nie B."/>
            <person name="Liao X."/>
            <person name="Peng D."/>
            <person name="Ji J."/>
            <person name="Jenkins J."/>
            <person name="Williams M."/>
            <person name="Shu S."/>
            <person name="Plott C."/>
            <person name="Barry K."/>
            <person name="Rajasekar S."/>
            <person name="Grimwood J."/>
            <person name="Han X."/>
            <person name="Sun S."/>
            <person name="Hou Z."/>
            <person name="He W."/>
            <person name="Dai G."/>
            <person name="Sun C."/>
            <person name="Schmutz J."/>
            <person name="Leebens-Mack J.H."/>
            <person name="Li F.W."/>
            <person name="Wang L."/>
        </authorList>
    </citation>
    <scope>NUCLEOTIDE SEQUENCE [LARGE SCALE GENOMIC DNA]</scope>
    <source>
        <strain evidence="2">cv. PW_Plant_1</strain>
    </source>
</reference>
<organism evidence="1 2">
    <name type="scientific">Diphasiastrum complanatum</name>
    <name type="common">Issler's clubmoss</name>
    <name type="synonym">Lycopodium complanatum</name>
    <dbReference type="NCBI Taxonomy" id="34168"/>
    <lineage>
        <taxon>Eukaryota</taxon>
        <taxon>Viridiplantae</taxon>
        <taxon>Streptophyta</taxon>
        <taxon>Embryophyta</taxon>
        <taxon>Tracheophyta</taxon>
        <taxon>Lycopodiopsida</taxon>
        <taxon>Lycopodiales</taxon>
        <taxon>Lycopodiaceae</taxon>
        <taxon>Lycopodioideae</taxon>
        <taxon>Diphasiastrum</taxon>
    </lineage>
</organism>
<evidence type="ECO:0000313" key="2">
    <source>
        <dbReference type="Proteomes" id="UP001162992"/>
    </source>
</evidence>
<dbReference type="EMBL" id="CM055095">
    <property type="protein sequence ID" value="KAJ7559515.1"/>
    <property type="molecule type" value="Genomic_DNA"/>
</dbReference>